<dbReference type="AlphaFoldDB" id="A0A9D4HWK5"/>
<proteinExistence type="predicted"/>
<protein>
    <submittedName>
        <fullName evidence="2">Uncharacterized protein</fullName>
    </submittedName>
</protein>
<organism evidence="2 3">
    <name type="scientific">Dreissena polymorpha</name>
    <name type="common">Zebra mussel</name>
    <name type="synonym">Mytilus polymorpha</name>
    <dbReference type="NCBI Taxonomy" id="45954"/>
    <lineage>
        <taxon>Eukaryota</taxon>
        <taxon>Metazoa</taxon>
        <taxon>Spiralia</taxon>
        <taxon>Lophotrochozoa</taxon>
        <taxon>Mollusca</taxon>
        <taxon>Bivalvia</taxon>
        <taxon>Autobranchia</taxon>
        <taxon>Heteroconchia</taxon>
        <taxon>Euheterodonta</taxon>
        <taxon>Imparidentia</taxon>
        <taxon>Neoheterodontei</taxon>
        <taxon>Myida</taxon>
        <taxon>Dreissenoidea</taxon>
        <taxon>Dreissenidae</taxon>
        <taxon>Dreissena</taxon>
    </lineage>
</organism>
<dbReference type="Proteomes" id="UP000828390">
    <property type="component" value="Unassembled WGS sequence"/>
</dbReference>
<evidence type="ECO:0000256" key="1">
    <source>
        <dbReference type="ARBA" id="ARBA00022448"/>
    </source>
</evidence>
<dbReference type="InterPro" id="IPR039421">
    <property type="entry name" value="Type_1_exporter"/>
</dbReference>
<reference evidence="2" key="1">
    <citation type="journal article" date="2019" name="bioRxiv">
        <title>The Genome of the Zebra Mussel, Dreissena polymorpha: A Resource for Invasive Species Research.</title>
        <authorList>
            <person name="McCartney M.A."/>
            <person name="Auch B."/>
            <person name="Kono T."/>
            <person name="Mallez S."/>
            <person name="Zhang Y."/>
            <person name="Obille A."/>
            <person name="Becker A."/>
            <person name="Abrahante J.E."/>
            <person name="Garbe J."/>
            <person name="Badalamenti J.P."/>
            <person name="Herman A."/>
            <person name="Mangelson H."/>
            <person name="Liachko I."/>
            <person name="Sullivan S."/>
            <person name="Sone E.D."/>
            <person name="Koren S."/>
            <person name="Silverstein K.A.T."/>
            <person name="Beckman K.B."/>
            <person name="Gohl D.M."/>
        </authorList>
    </citation>
    <scope>NUCLEOTIDE SEQUENCE</scope>
    <source>
        <strain evidence="2">Duluth1</strain>
        <tissue evidence="2">Whole animal</tissue>
    </source>
</reference>
<dbReference type="PANTHER" id="PTHR24221">
    <property type="entry name" value="ATP-BINDING CASSETTE SUB-FAMILY B"/>
    <property type="match status" value="1"/>
</dbReference>
<name>A0A9D4HWK5_DREPO</name>
<comment type="caution">
    <text evidence="2">The sequence shown here is derived from an EMBL/GenBank/DDBJ whole genome shotgun (WGS) entry which is preliminary data.</text>
</comment>
<keyword evidence="1" id="KW-0813">Transport</keyword>
<dbReference type="GO" id="GO:0005743">
    <property type="term" value="C:mitochondrial inner membrane"/>
    <property type="evidence" value="ECO:0007669"/>
    <property type="project" value="TreeGrafter"/>
</dbReference>
<sequence length="73" mass="7836">MSNMFDLLKIKTNIPIKPDAQSLQIAPDQSTIVFENVSFEYVKGQKILNNLSFSVPSGKKVAIVGGSGSGCPH</sequence>
<dbReference type="InterPro" id="IPR027417">
    <property type="entry name" value="P-loop_NTPase"/>
</dbReference>
<dbReference type="Gene3D" id="3.40.50.300">
    <property type="entry name" value="P-loop containing nucleotide triphosphate hydrolases"/>
    <property type="match status" value="1"/>
</dbReference>
<dbReference type="PANTHER" id="PTHR24221:SF402">
    <property type="entry name" value="IRON-SULFUR CLUSTERS TRANSPORTER ABCB7, MITOCHONDRIAL"/>
    <property type="match status" value="1"/>
</dbReference>
<dbReference type="GO" id="GO:0042626">
    <property type="term" value="F:ATPase-coupled transmembrane transporter activity"/>
    <property type="evidence" value="ECO:0007669"/>
    <property type="project" value="TreeGrafter"/>
</dbReference>
<evidence type="ECO:0000313" key="3">
    <source>
        <dbReference type="Proteomes" id="UP000828390"/>
    </source>
</evidence>
<accession>A0A9D4HWK5</accession>
<dbReference type="SUPFAM" id="SSF52540">
    <property type="entry name" value="P-loop containing nucleoside triphosphate hydrolases"/>
    <property type="match status" value="1"/>
</dbReference>
<keyword evidence="3" id="KW-1185">Reference proteome</keyword>
<dbReference type="EMBL" id="JAIWYP010000011">
    <property type="protein sequence ID" value="KAH3735502.1"/>
    <property type="molecule type" value="Genomic_DNA"/>
</dbReference>
<gene>
    <name evidence="2" type="ORF">DPMN_042035</name>
</gene>
<reference evidence="2" key="2">
    <citation type="submission" date="2020-11" db="EMBL/GenBank/DDBJ databases">
        <authorList>
            <person name="McCartney M.A."/>
            <person name="Auch B."/>
            <person name="Kono T."/>
            <person name="Mallez S."/>
            <person name="Becker A."/>
            <person name="Gohl D.M."/>
            <person name="Silverstein K.A.T."/>
            <person name="Koren S."/>
            <person name="Bechman K.B."/>
            <person name="Herman A."/>
            <person name="Abrahante J.E."/>
            <person name="Garbe J."/>
        </authorList>
    </citation>
    <scope>NUCLEOTIDE SEQUENCE</scope>
    <source>
        <strain evidence="2">Duluth1</strain>
        <tissue evidence="2">Whole animal</tissue>
    </source>
</reference>
<dbReference type="GO" id="GO:0006879">
    <property type="term" value="P:intracellular iron ion homeostasis"/>
    <property type="evidence" value="ECO:0007669"/>
    <property type="project" value="TreeGrafter"/>
</dbReference>
<evidence type="ECO:0000313" key="2">
    <source>
        <dbReference type="EMBL" id="KAH3735502.1"/>
    </source>
</evidence>